<keyword evidence="2" id="KW-1185">Reference proteome</keyword>
<organism evidence="1 2">
    <name type="scientific">Exophiala xenobiotica</name>
    <dbReference type="NCBI Taxonomy" id="348802"/>
    <lineage>
        <taxon>Eukaryota</taxon>
        <taxon>Fungi</taxon>
        <taxon>Dikarya</taxon>
        <taxon>Ascomycota</taxon>
        <taxon>Pezizomycotina</taxon>
        <taxon>Eurotiomycetes</taxon>
        <taxon>Chaetothyriomycetidae</taxon>
        <taxon>Chaetothyriales</taxon>
        <taxon>Herpotrichiellaceae</taxon>
        <taxon>Exophiala</taxon>
    </lineage>
</organism>
<dbReference type="HOGENOM" id="CLU_773947_0_0_1"/>
<dbReference type="AlphaFoldDB" id="A0A0D2ET17"/>
<name>A0A0D2ET17_9EURO</name>
<dbReference type="EMBL" id="KN847318">
    <property type="protein sequence ID" value="KIW57885.1"/>
    <property type="molecule type" value="Genomic_DNA"/>
</dbReference>
<dbReference type="RefSeq" id="XP_013318469.1">
    <property type="nucleotide sequence ID" value="XM_013463015.1"/>
</dbReference>
<evidence type="ECO:0000313" key="2">
    <source>
        <dbReference type="Proteomes" id="UP000054342"/>
    </source>
</evidence>
<proteinExistence type="predicted"/>
<dbReference type="GeneID" id="25324349"/>
<reference evidence="1 2" key="1">
    <citation type="submission" date="2015-01" db="EMBL/GenBank/DDBJ databases">
        <title>The Genome Sequence of Exophiala xenobiotica CBS118157.</title>
        <authorList>
            <consortium name="The Broad Institute Genomics Platform"/>
            <person name="Cuomo C."/>
            <person name="de Hoog S."/>
            <person name="Gorbushina A."/>
            <person name="Stielow B."/>
            <person name="Teixiera M."/>
            <person name="Abouelleil A."/>
            <person name="Chapman S.B."/>
            <person name="Priest M."/>
            <person name="Young S.K."/>
            <person name="Wortman J."/>
            <person name="Nusbaum C."/>
            <person name="Birren B."/>
        </authorList>
    </citation>
    <scope>NUCLEOTIDE SEQUENCE [LARGE SCALE GENOMIC DNA]</scope>
    <source>
        <strain evidence="1 2">CBS 118157</strain>
    </source>
</reference>
<evidence type="ECO:0000313" key="1">
    <source>
        <dbReference type="EMBL" id="KIW57885.1"/>
    </source>
</evidence>
<dbReference type="Proteomes" id="UP000054342">
    <property type="component" value="Unassembled WGS sequence"/>
</dbReference>
<gene>
    <name evidence="1" type="ORF">PV05_02441</name>
</gene>
<protein>
    <recommendedName>
        <fullName evidence="3">Transcription factor domain-containing protein</fullName>
    </recommendedName>
</protein>
<evidence type="ECO:0008006" key="3">
    <source>
        <dbReference type="Google" id="ProtNLM"/>
    </source>
</evidence>
<dbReference type="OrthoDB" id="4144895at2759"/>
<sequence>MADDRGLVFVNYDNPVAQAGKREYRRIISSHIGKHYRKRSKPLQKSQVDRAKHLQHQGVQGAPNSHRGASLSTITLIRYKGNCDPFDSYCGVVEIDPQINNILAFYHDSATAGMSAVSLRGWTFWQNPTVSTRDALDVLHDPHTARGFLARAASMASLLMPGLRSRALALLGDTLRSLKHDLDVNAGHGHVVGPRTQSRPMAVYRQIMVLFSCATLIGDWGAANAHGVKLRSIVQGQRQVGTVDFDMLRYVLFMDAQYAAIFLVQPLFDAELWYLEESERGSFSPLPLPRISDRPDGLEAKGDWSRNASLLGLIDAESSLHDILLVTRSVLRRWEQFCLGHMSAKPSEREYLWLSIEY</sequence>
<accession>A0A0D2ET17</accession>